<dbReference type="AlphaFoldDB" id="A0A9D3WNE1"/>
<gene>
    <name evidence="1" type="ORF">KIL84_000001</name>
</gene>
<comment type="caution">
    <text evidence="1">The sequence shown here is derived from an EMBL/GenBank/DDBJ whole genome shotgun (WGS) entry which is preliminary data.</text>
</comment>
<keyword evidence="2" id="KW-1185">Reference proteome</keyword>
<reference evidence="1" key="1">
    <citation type="submission" date="2021-09" db="EMBL/GenBank/DDBJ databases">
        <title>The genome of Mauremys mutica provides insights into the evolution of semi-aquatic lifestyle.</title>
        <authorList>
            <person name="Gong S."/>
            <person name="Gao Y."/>
        </authorList>
    </citation>
    <scope>NUCLEOTIDE SEQUENCE</scope>
    <source>
        <strain evidence="1">MM-2020</strain>
        <tissue evidence="1">Muscle</tissue>
    </source>
</reference>
<proteinExistence type="predicted"/>
<evidence type="ECO:0000313" key="2">
    <source>
        <dbReference type="Proteomes" id="UP000827986"/>
    </source>
</evidence>
<protein>
    <submittedName>
        <fullName evidence="1">Uncharacterized protein</fullName>
    </submittedName>
</protein>
<dbReference type="EMBL" id="JAHDVG010000569">
    <property type="protein sequence ID" value="KAH1164736.1"/>
    <property type="molecule type" value="Genomic_DNA"/>
</dbReference>
<evidence type="ECO:0000313" key="1">
    <source>
        <dbReference type="EMBL" id="KAH1164736.1"/>
    </source>
</evidence>
<accession>A0A9D3WNE1</accession>
<dbReference type="Proteomes" id="UP000827986">
    <property type="component" value="Unassembled WGS sequence"/>
</dbReference>
<name>A0A9D3WNE1_9SAUR</name>
<sequence length="143" mass="15469">MLSNPIKSSSRLTQSAFHPILGTNWHFIEVTDAGLYWEIGVPNAAASCPTPHSCSQLSPPLMSFSYHKMKQPATAAAPFQSSPCASLIDLEQPGDRQPIPCLCSAVTFLPFNGGITYQVVSSQYPAAIPPPQWEAGQRQKARV</sequence>
<organism evidence="1 2">
    <name type="scientific">Mauremys mutica</name>
    <name type="common">yellowpond turtle</name>
    <dbReference type="NCBI Taxonomy" id="74926"/>
    <lineage>
        <taxon>Eukaryota</taxon>
        <taxon>Metazoa</taxon>
        <taxon>Chordata</taxon>
        <taxon>Craniata</taxon>
        <taxon>Vertebrata</taxon>
        <taxon>Euteleostomi</taxon>
        <taxon>Archelosauria</taxon>
        <taxon>Testudinata</taxon>
        <taxon>Testudines</taxon>
        <taxon>Cryptodira</taxon>
        <taxon>Durocryptodira</taxon>
        <taxon>Testudinoidea</taxon>
        <taxon>Geoemydidae</taxon>
        <taxon>Geoemydinae</taxon>
        <taxon>Mauremys</taxon>
    </lineage>
</organism>